<gene>
    <name evidence="2" type="ORF">Tdes44962_MAKER03038</name>
</gene>
<accession>A0A9W7W1W7</accession>
<dbReference type="Proteomes" id="UP001138500">
    <property type="component" value="Unassembled WGS sequence"/>
</dbReference>
<name>A0A9W7W1W7_9PEZI</name>
<feature type="compositionally biased region" description="Polar residues" evidence="1">
    <location>
        <begin position="127"/>
        <end position="138"/>
    </location>
</feature>
<reference evidence="2 3" key="2">
    <citation type="journal article" date="2021" name="Curr. Genet.">
        <title>Genetic response to nitrogen starvation in the aggressive Eucalyptus foliar pathogen Teratosphaeria destructans.</title>
        <authorList>
            <person name="Havenga M."/>
            <person name="Wingfield B.D."/>
            <person name="Wingfield M.J."/>
            <person name="Dreyer L.L."/>
            <person name="Roets F."/>
            <person name="Aylward J."/>
        </authorList>
    </citation>
    <scope>NUCLEOTIDE SEQUENCE [LARGE SCALE GENOMIC DNA]</scope>
    <source>
        <strain evidence="2">CMW44962</strain>
    </source>
</reference>
<evidence type="ECO:0000313" key="3">
    <source>
        <dbReference type="Proteomes" id="UP001138500"/>
    </source>
</evidence>
<proteinExistence type="predicted"/>
<evidence type="ECO:0000256" key="1">
    <source>
        <dbReference type="SAM" id="MobiDB-lite"/>
    </source>
</evidence>
<dbReference type="AlphaFoldDB" id="A0A9W7W1W7"/>
<dbReference type="EMBL" id="RIBY02001901">
    <property type="protein sequence ID" value="KAH9827227.1"/>
    <property type="molecule type" value="Genomic_DNA"/>
</dbReference>
<protein>
    <submittedName>
        <fullName evidence="2">Uncharacterized protein</fullName>
    </submittedName>
</protein>
<organism evidence="2 3">
    <name type="scientific">Teratosphaeria destructans</name>
    <dbReference type="NCBI Taxonomy" id="418781"/>
    <lineage>
        <taxon>Eukaryota</taxon>
        <taxon>Fungi</taxon>
        <taxon>Dikarya</taxon>
        <taxon>Ascomycota</taxon>
        <taxon>Pezizomycotina</taxon>
        <taxon>Dothideomycetes</taxon>
        <taxon>Dothideomycetidae</taxon>
        <taxon>Mycosphaerellales</taxon>
        <taxon>Teratosphaeriaceae</taxon>
        <taxon>Teratosphaeria</taxon>
    </lineage>
</organism>
<reference evidence="2 3" key="1">
    <citation type="journal article" date="2018" name="IMA Fungus">
        <title>IMA Genome-F 10: Nine draft genome sequences of Claviceps purpurea s.lat., including C. arundinis, C. humidiphila, and C. cf. spartinae, pseudomolecules for the pitch canker pathogen Fusarium circinatum, draft genome of Davidsoniella eucalypti, Grosmannia galeiformis, Quambalaria eucalypti, and Teratosphaeria destructans.</title>
        <authorList>
            <person name="Wingfield B.D."/>
            <person name="Liu M."/>
            <person name="Nguyen H.D."/>
            <person name="Lane F.A."/>
            <person name="Morgan S.W."/>
            <person name="De Vos L."/>
            <person name="Wilken P.M."/>
            <person name="Duong T.A."/>
            <person name="Aylward J."/>
            <person name="Coetzee M.P."/>
            <person name="Dadej K."/>
            <person name="De Beer Z.W."/>
            <person name="Findlay W."/>
            <person name="Havenga M."/>
            <person name="Kolarik M."/>
            <person name="Menzies J.G."/>
            <person name="Naidoo K."/>
            <person name="Pochopski O."/>
            <person name="Shoukouhi P."/>
            <person name="Santana Q.C."/>
            <person name="Seifert K.A."/>
            <person name="Soal N."/>
            <person name="Steenkamp E.T."/>
            <person name="Tatham C.T."/>
            <person name="van der Nest M.A."/>
            <person name="Wingfield M.J."/>
        </authorList>
    </citation>
    <scope>NUCLEOTIDE SEQUENCE [LARGE SCALE GENOMIC DNA]</scope>
    <source>
        <strain evidence="2">CMW44962</strain>
    </source>
</reference>
<feature type="region of interest" description="Disordered" evidence="1">
    <location>
        <begin position="119"/>
        <end position="155"/>
    </location>
</feature>
<sequence>MAANNNSDRILMPASARENVSSVTHRVWRKNANLTPIWQLASEFVDVFDSKLRNLEAKDVFKAVLTIWMESLDVWIDSTPAAAEFTDGGCAAQGLLWPVVHDALNNAVKDLRLPLVPGSRPLEEPSKSSLKRPSSQDQPFRKMLKTSEGMMSNIV</sequence>
<comment type="caution">
    <text evidence="2">The sequence shown here is derived from an EMBL/GenBank/DDBJ whole genome shotgun (WGS) entry which is preliminary data.</text>
</comment>
<keyword evidence="3" id="KW-1185">Reference proteome</keyword>
<evidence type="ECO:0000313" key="2">
    <source>
        <dbReference type="EMBL" id="KAH9827227.1"/>
    </source>
</evidence>